<name>S7UFM6_9BACT</name>
<dbReference type="SUPFAM" id="SSF46548">
    <property type="entry name" value="alpha-helical ferredoxin"/>
    <property type="match status" value="1"/>
</dbReference>
<keyword evidence="4" id="KW-0408">Iron</keyword>
<accession>S7UFM6</accession>
<evidence type="ECO:0000256" key="4">
    <source>
        <dbReference type="ARBA" id="ARBA00023004"/>
    </source>
</evidence>
<protein>
    <submittedName>
        <fullName evidence="8">4Fe-4S ferredoxin, iron-sulpur binding domain-containing protein</fullName>
    </submittedName>
</protein>
<dbReference type="GO" id="GO:0016491">
    <property type="term" value="F:oxidoreductase activity"/>
    <property type="evidence" value="ECO:0007669"/>
    <property type="project" value="UniProtKB-KW"/>
</dbReference>
<keyword evidence="5" id="KW-0411">Iron-sulfur</keyword>
<dbReference type="STRING" id="1121439.dsat_1160"/>
<dbReference type="Gene3D" id="1.20.950.20">
    <property type="entry name" value="Transmembrane di-heme cytochromes, Chain C"/>
    <property type="match status" value="1"/>
</dbReference>
<dbReference type="InterPro" id="IPR036197">
    <property type="entry name" value="NarG-like_sf"/>
</dbReference>
<evidence type="ECO:0000256" key="1">
    <source>
        <dbReference type="ARBA" id="ARBA00022485"/>
    </source>
</evidence>
<dbReference type="PANTHER" id="PTHR43255:SF1">
    <property type="entry name" value="IRON-SULFUR-BINDING OXIDOREDUCTASE FADF-RELATED"/>
    <property type="match status" value="1"/>
</dbReference>
<feature type="transmembrane region" description="Helical" evidence="6">
    <location>
        <begin position="344"/>
        <end position="365"/>
    </location>
</feature>
<feature type="domain" description="4Fe-4S ferredoxin-type" evidence="7">
    <location>
        <begin position="18"/>
        <end position="49"/>
    </location>
</feature>
<feature type="domain" description="4Fe-4S ferredoxin-type" evidence="7">
    <location>
        <begin position="61"/>
        <end position="86"/>
    </location>
</feature>
<dbReference type="OrthoDB" id="9794954at2"/>
<evidence type="ECO:0000259" key="7">
    <source>
        <dbReference type="PROSITE" id="PS51379"/>
    </source>
</evidence>
<feature type="transmembrane region" description="Helical" evidence="6">
    <location>
        <begin position="371"/>
        <end position="392"/>
    </location>
</feature>
<dbReference type="EMBL" id="ATHI01000030">
    <property type="protein sequence ID" value="EPR31033.1"/>
    <property type="molecule type" value="Genomic_DNA"/>
</dbReference>
<dbReference type="InterPro" id="IPR009051">
    <property type="entry name" value="Helical_ferredxn"/>
</dbReference>
<dbReference type="PROSITE" id="PS51379">
    <property type="entry name" value="4FE4S_FER_2"/>
    <property type="match status" value="2"/>
</dbReference>
<comment type="caution">
    <text evidence="8">The sequence shown here is derived from an EMBL/GenBank/DDBJ whole genome shotgun (WGS) entry which is preliminary data.</text>
</comment>
<dbReference type="GO" id="GO:0046872">
    <property type="term" value="F:metal ion binding"/>
    <property type="evidence" value="ECO:0007669"/>
    <property type="project" value="UniProtKB-KW"/>
</dbReference>
<keyword evidence="6" id="KW-0812">Transmembrane</keyword>
<feature type="transmembrane region" description="Helical" evidence="6">
    <location>
        <begin position="119"/>
        <end position="140"/>
    </location>
</feature>
<dbReference type="eggNOG" id="COG2181">
    <property type="taxonomic scope" value="Bacteria"/>
</dbReference>
<feature type="transmembrane region" description="Helical" evidence="6">
    <location>
        <begin position="176"/>
        <end position="194"/>
    </location>
</feature>
<feature type="transmembrane region" description="Helical" evidence="6">
    <location>
        <begin position="303"/>
        <end position="323"/>
    </location>
</feature>
<keyword evidence="6" id="KW-1133">Transmembrane helix</keyword>
<dbReference type="AlphaFoldDB" id="S7UFM6"/>
<dbReference type="Proteomes" id="UP000014975">
    <property type="component" value="Unassembled WGS sequence"/>
</dbReference>
<dbReference type="GO" id="GO:0051539">
    <property type="term" value="F:4 iron, 4 sulfur cluster binding"/>
    <property type="evidence" value="ECO:0007669"/>
    <property type="project" value="UniProtKB-KW"/>
</dbReference>
<evidence type="ECO:0000313" key="8">
    <source>
        <dbReference type="EMBL" id="EPR31033.1"/>
    </source>
</evidence>
<dbReference type="RefSeq" id="WP_020887857.1">
    <property type="nucleotide sequence ID" value="NZ_ATHI01000030.1"/>
</dbReference>
<keyword evidence="3" id="KW-0560">Oxidoreductase</keyword>
<sequence length="426" mass="48155">MSNPVRIQPDLQFVKDLQQVGGDTLKRCYQCATCSVACPISPAVNPYPRKEMIWAQWGLKDKLVNDIDIWLCHNCGTCSDLCPRGAKPGDLLAALRNMAYRKVAEPTIIGEWMSKPKHLPLLIAIPAIIWLVVWIIRAGMLGSFFPMFEPAADGHGWQVVAEGGKVIYGGLFPGDFTIDPIFMATFFAMVFVFYRSVKKLITSFDVPKTFVLSGEKNPSMFEAFKATIACEIATHTKWKKCGDDTEADKQKFMGHFTLFYAFIALMIVTGTIAATHWGSNFLRWFTGLELGILKFFGHTPLNLWNPLKLLAIFGAVLFVYGLAKLTARRMRQDTSKHGSSWYDWYLLGIIWVVGLSGIFCMLLRLANTPTLAYPMYFVHLVSVWMLFAYLPWSKLGHLVYRTAALTYARHVGRIPMETKEEKTFVL</sequence>
<dbReference type="Pfam" id="PF13183">
    <property type="entry name" value="Fer4_8"/>
    <property type="match status" value="1"/>
</dbReference>
<feature type="transmembrane region" description="Helical" evidence="6">
    <location>
        <begin position="258"/>
        <end position="278"/>
    </location>
</feature>
<dbReference type="PATRIC" id="fig|1121439.3.peg.2542"/>
<evidence type="ECO:0000313" key="9">
    <source>
        <dbReference type="Proteomes" id="UP000014975"/>
    </source>
</evidence>
<dbReference type="NCBIfam" id="NF038018">
    <property type="entry name" value="qmoC"/>
    <property type="match status" value="1"/>
</dbReference>
<reference evidence="8 9" key="1">
    <citation type="journal article" date="2013" name="Genome Announc.">
        <title>Draft genome sequences for three mercury-methylating, sulfate-reducing bacteria.</title>
        <authorList>
            <person name="Brown S.D."/>
            <person name="Hurt R.A.Jr."/>
            <person name="Gilmour C.C."/>
            <person name="Elias D.A."/>
        </authorList>
    </citation>
    <scope>NUCLEOTIDE SEQUENCE [LARGE SCALE GENOMIC DNA]</scope>
    <source>
        <strain evidence="8 9">DSM 16529</strain>
    </source>
</reference>
<organism evidence="8 9">
    <name type="scientific">Alkalidesulfovibrio alkalitolerans DSM 16529</name>
    <dbReference type="NCBI Taxonomy" id="1121439"/>
    <lineage>
        <taxon>Bacteria</taxon>
        <taxon>Pseudomonadati</taxon>
        <taxon>Thermodesulfobacteriota</taxon>
        <taxon>Desulfovibrionia</taxon>
        <taxon>Desulfovibrionales</taxon>
        <taxon>Desulfovibrionaceae</taxon>
        <taxon>Alkalidesulfovibrio</taxon>
    </lineage>
</organism>
<keyword evidence="1" id="KW-0004">4Fe-4S</keyword>
<evidence type="ECO:0000256" key="5">
    <source>
        <dbReference type="ARBA" id="ARBA00023014"/>
    </source>
</evidence>
<keyword evidence="9" id="KW-1185">Reference proteome</keyword>
<gene>
    <name evidence="8" type="ORF">dsat_1160</name>
</gene>
<dbReference type="InterPro" id="IPR051460">
    <property type="entry name" value="HdrC_iron-sulfur_subunit"/>
</dbReference>
<dbReference type="InterPro" id="IPR017900">
    <property type="entry name" value="4Fe4S_Fe_S_CS"/>
</dbReference>
<dbReference type="eggNOG" id="COG1150">
    <property type="taxonomic scope" value="Bacteria"/>
</dbReference>
<dbReference type="PROSITE" id="PS00198">
    <property type="entry name" value="4FE4S_FER_1"/>
    <property type="match status" value="1"/>
</dbReference>
<evidence type="ECO:0000256" key="3">
    <source>
        <dbReference type="ARBA" id="ARBA00023002"/>
    </source>
</evidence>
<dbReference type="Gene3D" id="1.10.1060.10">
    <property type="entry name" value="Alpha-helical ferredoxin"/>
    <property type="match status" value="1"/>
</dbReference>
<dbReference type="InterPro" id="IPR017896">
    <property type="entry name" value="4Fe4S_Fe-S-bd"/>
</dbReference>
<evidence type="ECO:0000256" key="2">
    <source>
        <dbReference type="ARBA" id="ARBA00022723"/>
    </source>
</evidence>
<dbReference type="SUPFAM" id="SSF103501">
    <property type="entry name" value="Respiratory nitrate reductase 1 gamma chain"/>
    <property type="match status" value="1"/>
</dbReference>
<proteinExistence type="predicted"/>
<evidence type="ECO:0000256" key="6">
    <source>
        <dbReference type="SAM" id="Phobius"/>
    </source>
</evidence>
<keyword evidence="6" id="KW-0472">Membrane</keyword>
<dbReference type="PANTHER" id="PTHR43255">
    <property type="entry name" value="IRON-SULFUR-BINDING OXIDOREDUCTASE FADF-RELATED-RELATED"/>
    <property type="match status" value="1"/>
</dbReference>
<dbReference type="GO" id="GO:0005886">
    <property type="term" value="C:plasma membrane"/>
    <property type="evidence" value="ECO:0007669"/>
    <property type="project" value="TreeGrafter"/>
</dbReference>
<keyword evidence="2" id="KW-0479">Metal-binding</keyword>